<name>A0ABW6CQA4_9CAUL</name>
<dbReference type="Proteomes" id="UP001598130">
    <property type="component" value="Unassembled WGS sequence"/>
</dbReference>
<dbReference type="Pfam" id="PF13560">
    <property type="entry name" value="HTH_31"/>
    <property type="match status" value="1"/>
</dbReference>
<evidence type="ECO:0000313" key="1">
    <source>
        <dbReference type="EMBL" id="MFD3263946.1"/>
    </source>
</evidence>
<dbReference type="RefSeq" id="WP_377369237.1">
    <property type="nucleotide sequence ID" value="NZ_JAOTJD010000012.1"/>
</dbReference>
<reference evidence="1 2" key="1">
    <citation type="submission" date="2022-09" db="EMBL/GenBank/DDBJ databases">
        <title>New species of Phenylobacterium.</title>
        <authorList>
            <person name="Mieszkin S."/>
        </authorList>
    </citation>
    <scope>NUCLEOTIDE SEQUENCE [LARGE SCALE GENOMIC DNA]</scope>
    <source>
        <strain evidence="1 2">HK31-G</strain>
    </source>
</reference>
<evidence type="ECO:0000313" key="2">
    <source>
        <dbReference type="Proteomes" id="UP001598130"/>
    </source>
</evidence>
<comment type="caution">
    <text evidence="1">The sequence shown here is derived from an EMBL/GenBank/DDBJ whole genome shotgun (WGS) entry which is preliminary data.</text>
</comment>
<dbReference type="EMBL" id="JAOTJD010000012">
    <property type="protein sequence ID" value="MFD3263946.1"/>
    <property type="molecule type" value="Genomic_DNA"/>
</dbReference>
<gene>
    <name evidence="1" type="ORF">OCL97_08230</name>
</gene>
<dbReference type="SUPFAM" id="SSF47413">
    <property type="entry name" value="lambda repressor-like DNA-binding domains"/>
    <property type="match status" value="1"/>
</dbReference>
<accession>A0ABW6CQA4</accession>
<proteinExistence type="predicted"/>
<organism evidence="1 2">
    <name type="scientific">Phenylobacterium ferrooxidans</name>
    <dbReference type="NCBI Taxonomy" id="2982689"/>
    <lineage>
        <taxon>Bacteria</taxon>
        <taxon>Pseudomonadati</taxon>
        <taxon>Pseudomonadota</taxon>
        <taxon>Alphaproteobacteria</taxon>
        <taxon>Caulobacterales</taxon>
        <taxon>Caulobacteraceae</taxon>
        <taxon>Phenylobacterium</taxon>
    </lineage>
</organism>
<sequence>MALFFDAAWFDAQLAERGLSRRVMAVAAGMSEADLTLVFKDQRELSAGEVAAFAELLGLAAAEIARQAGVSTPVPGGGPEARITALERRVAALEAELARLRR</sequence>
<protein>
    <submittedName>
        <fullName evidence="1">Helix-turn-helix domain-containing protein</fullName>
    </submittedName>
</protein>
<keyword evidence="2" id="KW-1185">Reference proteome</keyword>
<dbReference type="InterPro" id="IPR010982">
    <property type="entry name" value="Lambda_DNA-bd_dom_sf"/>
</dbReference>